<proteinExistence type="predicted"/>
<keyword evidence="4" id="KW-1185">Reference proteome</keyword>
<dbReference type="PANTHER" id="PTHR48411:SF1">
    <property type="entry name" value="OS01G0948300 PROTEIN"/>
    <property type="match status" value="1"/>
</dbReference>
<evidence type="ECO:0000313" key="4">
    <source>
        <dbReference type="Proteomes" id="UP000652761"/>
    </source>
</evidence>
<feature type="region of interest" description="Disordered" evidence="1">
    <location>
        <begin position="109"/>
        <end position="130"/>
    </location>
</feature>
<gene>
    <name evidence="3" type="ORF">Taro_017304</name>
</gene>
<evidence type="ECO:0000259" key="2">
    <source>
        <dbReference type="SMART" id="SM00516"/>
    </source>
</evidence>
<feature type="domain" description="CRAL-TRIO" evidence="2">
    <location>
        <begin position="144"/>
        <end position="298"/>
    </location>
</feature>
<accession>A0A843UFV8</accession>
<dbReference type="AlphaFoldDB" id="A0A843UFV8"/>
<evidence type="ECO:0000313" key="3">
    <source>
        <dbReference type="EMBL" id="MQL84782.1"/>
    </source>
</evidence>
<dbReference type="OrthoDB" id="365077at2759"/>
<dbReference type="InterPro" id="IPR036865">
    <property type="entry name" value="CRAL-TRIO_dom_sf"/>
</dbReference>
<sequence>MPQNIPRPPGLLVLCALPPSCPLPPGGRALAGLCFPRGAAKSNHRPTGNPPDPTIYPCPGCPLPFPPPSSLSAYKAVGNFAPESVHRGWIIFRAVICFKAFPFSAASKEPGGKAGMSGSDGAAVAAAPPPVRPEEEEQEAVFQLLDKLEAFKVEGRDKRGRRILRIIGKFFPARIVKPGVLFRYLEERVFPDLLGKKEKGAPFVVVYVHTYVQRLENFPGVSALRSIYESLAPAIRDNLEAVYFVHPGLQSRLFFATFGRFLFSAGLYGKLRYVSRLEFLWEHMRRGEVEVPEFAYDHDEELEHRPLMDYGLESDHHHHRAYDAPAMDTAASMYSLRCIS</sequence>
<reference evidence="3" key="1">
    <citation type="submission" date="2017-07" db="EMBL/GenBank/DDBJ databases">
        <title>Taro Niue Genome Assembly and Annotation.</title>
        <authorList>
            <person name="Atibalentja N."/>
            <person name="Keating K."/>
            <person name="Fields C.J."/>
        </authorList>
    </citation>
    <scope>NUCLEOTIDE SEQUENCE</scope>
    <source>
        <strain evidence="3">Niue_2</strain>
        <tissue evidence="3">Leaf</tissue>
    </source>
</reference>
<dbReference type="PANTHER" id="PTHR48411">
    <property type="entry name" value="OS01G0948300 PROTEIN"/>
    <property type="match status" value="1"/>
</dbReference>
<dbReference type="Proteomes" id="UP000652761">
    <property type="component" value="Unassembled WGS sequence"/>
</dbReference>
<dbReference type="SMART" id="SM00516">
    <property type="entry name" value="SEC14"/>
    <property type="match status" value="1"/>
</dbReference>
<evidence type="ECO:0000256" key="1">
    <source>
        <dbReference type="SAM" id="MobiDB-lite"/>
    </source>
</evidence>
<dbReference type="InterPro" id="IPR001251">
    <property type="entry name" value="CRAL-TRIO_dom"/>
</dbReference>
<organism evidence="3 4">
    <name type="scientific">Colocasia esculenta</name>
    <name type="common">Wild taro</name>
    <name type="synonym">Arum esculentum</name>
    <dbReference type="NCBI Taxonomy" id="4460"/>
    <lineage>
        <taxon>Eukaryota</taxon>
        <taxon>Viridiplantae</taxon>
        <taxon>Streptophyta</taxon>
        <taxon>Embryophyta</taxon>
        <taxon>Tracheophyta</taxon>
        <taxon>Spermatophyta</taxon>
        <taxon>Magnoliopsida</taxon>
        <taxon>Liliopsida</taxon>
        <taxon>Araceae</taxon>
        <taxon>Aroideae</taxon>
        <taxon>Colocasieae</taxon>
        <taxon>Colocasia</taxon>
    </lineage>
</organism>
<protein>
    <recommendedName>
        <fullName evidence="2">CRAL-TRIO domain-containing protein</fullName>
    </recommendedName>
</protein>
<dbReference type="Pfam" id="PF13716">
    <property type="entry name" value="CRAL_TRIO_2"/>
    <property type="match status" value="1"/>
</dbReference>
<name>A0A843UFV8_COLES</name>
<dbReference type="EMBL" id="NMUH01000786">
    <property type="protein sequence ID" value="MQL84782.1"/>
    <property type="molecule type" value="Genomic_DNA"/>
</dbReference>
<comment type="caution">
    <text evidence="3">The sequence shown here is derived from an EMBL/GenBank/DDBJ whole genome shotgun (WGS) entry which is preliminary data.</text>
</comment>
<dbReference type="Gene3D" id="3.40.525.10">
    <property type="entry name" value="CRAL-TRIO lipid binding domain"/>
    <property type="match status" value="1"/>
</dbReference>